<proteinExistence type="predicted"/>
<sequence>MQSALNILTVEQYLEAEQYSDIRHEYVAGQVFAMVGASEEHNLIATNIIAIFRPHLRGSSCRAFVSDMKVKIKVKNADIFYYPDIMVTCNPEDKAKYFKTQPSLIIEVLSNSTATIDKREKRINYQTIDSLQEYVLIYQNEIKIEVFRKDNQGNWLMEILGENDKLYLHSVDLTLTMADIYEDVREIKN</sequence>
<dbReference type="PANTHER" id="PTHR36558:SF1">
    <property type="entry name" value="RESTRICTION ENDONUCLEASE DOMAIN-CONTAINING PROTEIN-RELATED"/>
    <property type="match status" value="1"/>
</dbReference>
<dbReference type="SUPFAM" id="SSF52980">
    <property type="entry name" value="Restriction endonuclease-like"/>
    <property type="match status" value="1"/>
</dbReference>
<dbReference type="InterPro" id="IPR008538">
    <property type="entry name" value="Uma2"/>
</dbReference>
<name>A0ABZ2UVZ2_9CYAN</name>
<evidence type="ECO:0000313" key="2">
    <source>
        <dbReference type="EMBL" id="WZB89139.1"/>
    </source>
</evidence>
<dbReference type="InterPro" id="IPR012296">
    <property type="entry name" value="Nuclease_put_TT1808"/>
</dbReference>
<dbReference type="PANTHER" id="PTHR36558">
    <property type="entry name" value="GLR1098 PROTEIN"/>
    <property type="match status" value="1"/>
</dbReference>
<accession>A0ABZ2UVZ2</accession>
<keyword evidence="2" id="KW-0255">Endonuclease</keyword>
<organism evidence="2 3">
    <name type="scientific">Okeanomitos corallinicola TIOX110</name>
    <dbReference type="NCBI Taxonomy" id="3133117"/>
    <lineage>
        <taxon>Bacteria</taxon>
        <taxon>Bacillati</taxon>
        <taxon>Cyanobacteriota</taxon>
        <taxon>Cyanophyceae</taxon>
        <taxon>Nostocales</taxon>
        <taxon>Aphanizomenonaceae</taxon>
        <taxon>Okeanomitos</taxon>
    </lineage>
</organism>
<dbReference type="InterPro" id="IPR011335">
    <property type="entry name" value="Restrct_endonuc-II-like"/>
</dbReference>
<dbReference type="EMBL" id="CP150886">
    <property type="protein sequence ID" value="WZB89139.1"/>
    <property type="molecule type" value="Genomic_DNA"/>
</dbReference>
<keyword evidence="2" id="KW-0540">Nuclease</keyword>
<protein>
    <submittedName>
        <fullName evidence="2">Uma2 family endonuclease</fullName>
    </submittedName>
</protein>
<evidence type="ECO:0000259" key="1">
    <source>
        <dbReference type="Pfam" id="PF05685"/>
    </source>
</evidence>
<keyword evidence="3" id="KW-1185">Reference proteome</keyword>
<gene>
    <name evidence="2" type="ORF">WJM97_05525</name>
</gene>
<evidence type="ECO:0000313" key="3">
    <source>
        <dbReference type="Proteomes" id="UP001483337"/>
    </source>
</evidence>
<dbReference type="CDD" id="cd06260">
    <property type="entry name" value="DUF820-like"/>
    <property type="match status" value="1"/>
</dbReference>
<dbReference type="RefSeq" id="WP_353932043.1">
    <property type="nucleotide sequence ID" value="NZ_CP150886.1"/>
</dbReference>
<dbReference type="GO" id="GO:0004519">
    <property type="term" value="F:endonuclease activity"/>
    <property type="evidence" value="ECO:0007669"/>
    <property type="project" value="UniProtKB-KW"/>
</dbReference>
<dbReference type="Pfam" id="PF05685">
    <property type="entry name" value="Uma2"/>
    <property type="match status" value="1"/>
</dbReference>
<keyword evidence="2" id="KW-0378">Hydrolase</keyword>
<dbReference type="Proteomes" id="UP001483337">
    <property type="component" value="Chromosome"/>
</dbReference>
<feature type="domain" description="Putative restriction endonuclease" evidence="1">
    <location>
        <begin position="10"/>
        <end position="176"/>
    </location>
</feature>
<dbReference type="Gene3D" id="3.90.1570.10">
    <property type="entry name" value="tt1808, chain A"/>
    <property type="match status" value="1"/>
</dbReference>
<reference evidence="2 3" key="1">
    <citation type="submission" date="2024-04" db="EMBL/GenBank/DDBJ databases">
        <title>Okeanomitos corallinicola gen. &amp; sp. nov. (Nostocales, Cyanobacteria), a new toxic marine heterocyst-forming cyanobacterium from a coral reef.</title>
        <authorList>
            <person name="Li H."/>
            <person name="Li R."/>
            <person name="Kang J."/>
            <person name="Hii K.S."/>
            <person name="Mohamed H.F."/>
            <person name="Xu X."/>
            <person name="Luo Z."/>
        </authorList>
    </citation>
    <scope>NUCLEOTIDE SEQUENCE [LARGE SCALE GENOMIC DNA]</scope>
    <source>
        <strain evidence="2 3">TIOX110</strain>
    </source>
</reference>